<proteinExistence type="predicted"/>
<dbReference type="GeneID" id="110799546"/>
<organism evidence="3 5">
    <name type="scientific">Spinacia oleracea</name>
    <name type="common">Spinach</name>
    <dbReference type="NCBI Taxonomy" id="3562"/>
    <lineage>
        <taxon>Eukaryota</taxon>
        <taxon>Viridiplantae</taxon>
        <taxon>Streptophyta</taxon>
        <taxon>Embryophyta</taxon>
        <taxon>Tracheophyta</taxon>
        <taxon>Spermatophyta</taxon>
        <taxon>Magnoliopsida</taxon>
        <taxon>eudicotyledons</taxon>
        <taxon>Gunneridae</taxon>
        <taxon>Pentapetalae</taxon>
        <taxon>Caryophyllales</taxon>
        <taxon>Chenopodiaceae</taxon>
        <taxon>Chenopodioideae</taxon>
        <taxon>Anserineae</taxon>
        <taxon>Spinacia</taxon>
    </lineage>
</organism>
<dbReference type="InterPro" id="IPR053063">
    <property type="entry name" value="PWWP_domain_containing_PDP"/>
</dbReference>
<gene>
    <name evidence="4 5" type="primary">LOC110799546</name>
</gene>
<feature type="compositionally biased region" description="Basic and acidic residues" evidence="1">
    <location>
        <begin position="136"/>
        <end position="163"/>
    </location>
</feature>
<name>A0A9R0J473_SPIOL</name>
<accession>A0A9R0J473</accession>
<feature type="domain" description="PWWP" evidence="2">
    <location>
        <begin position="32"/>
        <end position="94"/>
    </location>
</feature>
<evidence type="ECO:0000313" key="3">
    <source>
        <dbReference type="Proteomes" id="UP000813463"/>
    </source>
</evidence>
<dbReference type="CDD" id="cd05162">
    <property type="entry name" value="PWWP"/>
    <property type="match status" value="1"/>
</dbReference>
<dbReference type="Proteomes" id="UP000813463">
    <property type="component" value="Chromosome 2"/>
</dbReference>
<reference evidence="3" key="1">
    <citation type="journal article" date="2021" name="Nat. Commun.">
        <title>Genomic analyses provide insights into spinach domestication and the genetic basis of agronomic traits.</title>
        <authorList>
            <person name="Cai X."/>
            <person name="Sun X."/>
            <person name="Xu C."/>
            <person name="Sun H."/>
            <person name="Wang X."/>
            <person name="Ge C."/>
            <person name="Zhang Z."/>
            <person name="Wang Q."/>
            <person name="Fei Z."/>
            <person name="Jiao C."/>
            <person name="Wang Q."/>
        </authorList>
    </citation>
    <scope>NUCLEOTIDE SEQUENCE [LARGE SCALE GENOMIC DNA]</scope>
    <source>
        <strain evidence="3">cv. Varoflay</strain>
    </source>
</reference>
<dbReference type="RefSeq" id="XP_021860538.1">
    <property type="nucleotide sequence ID" value="XM_022004846.1"/>
</dbReference>
<feature type="region of interest" description="Disordered" evidence="1">
    <location>
        <begin position="118"/>
        <end position="193"/>
    </location>
</feature>
<evidence type="ECO:0000313" key="4">
    <source>
        <dbReference type="RefSeq" id="XP_021860538.1"/>
    </source>
</evidence>
<dbReference type="PROSITE" id="PS50812">
    <property type="entry name" value="PWWP"/>
    <property type="match status" value="1"/>
</dbReference>
<evidence type="ECO:0000313" key="5">
    <source>
        <dbReference type="RefSeq" id="XP_021860596.1"/>
    </source>
</evidence>
<feature type="compositionally biased region" description="Basic and acidic residues" evidence="1">
    <location>
        <begin position="11"/>
        <end position="25"/>
    </location>
</feature>
<sequence>MGKEGLANGKGDVDESGKDGALDKKSNAEFKLGDMTWIKLRGTSWWPAQIVDKNAVSGNHKPRKGKSGEVLVRLYGTYKYLYMDPMTSLLEFNNVLKQSKNTQREIFRMALDKDLSDIQSGKTNRRRTKAKGNDSAQKEKSVPSKRGFEEHEDETPKKAEGSARRLKVMQDLGLTGPSGSPFLKNGQLLSVVQ</sequence>
<dbReference type="Pfam" id="PF00855">
    <property type="entry name" value="PWWP"/>
    <property type="match status" value="1"/>
</dbReference>
<dbReference type="PANTHER" id="PTHR42851">
    <property type="entry name" value="ALDOLASE-RELATED"/>
    <property type="match status" value="1"/>
</dbReference>
<evidence type="ECO:0000256" key="1">
    <source>
        <dbReference type="SAM" id="MobiDB-lite"/>
    </source>
</evidence>
<dbReference type="SUPFAM" id="SSF63748">
    <property type="entry name" value="Tudor/PWWP/MBT"/>
    <property type="match status" value="1"/>
</dbReference>
<protein>
    <submittedName>
        <fullName evidence="4 5">DNA (Cytosine-5)-methyltransferase 3B-like</fullName>
    </submittedName>
</protein>
<dbReference type="InterPro" id="IPR000313">
    <property type="entry name" value="PWWP_dom"/>
</dbReference>
<feature type="region of interest" description="Disordered" evidence="1">
    <location>
        <begin position="1"/>
        <end position="25"/>
    </location>
</feature>
<dbReference type="RefSeq" id="XP_021860596.1">
    <property type="nucleotide sequence ID" value="XM_022004904.1"/>
</dbReference>
<dbReference type="OrthoDB" id="641149at2759"/>
<dbReference type="SMART" id="SM00293">
    <property type="entry name" value="PWWP"/>
    <property type="match status" value="1"/>
</dbReference>
<reference evidence="4 5" key="2">
    <citation type="submission" date="2025-04" db="UniProtKB">
        <authorList>
            <consortium name="RefSeq"/>
        </authorList>
    </citation>
    <scope>IDENTIFICATION</scope>
</reference>
<dbReference type="KEGG" id="soe:110799546"/>
<dbReference type="PANTHER" id="PTHR42851:SF13">
    <property type="entry name" value="OS08G0477800 PROTEIN"/>
    <property type="match status" value="1"/>
</dbReference>
<keyword evidence="3" id="KW-1185">Reference proteome</keyword>
<dbReference type="AlphaFoldDB" id="A0A9R0J473"/>
<evidence type="ECO:0000259" key="2">
    <source>
        <dbReference type="PROSITE" id="PS50812"/>
    </source>
</evidence>
<dbReference type="Gene3D" id="2.30.30.140">
    <property type="match status" value="1"/>
</dbReference>